<name>A0AAV9IZR5_CYACA</name>
<dbReference type="EC" id="3.1.26.4" evidence="9"/>
<dbReference type="GO" id="GO:0043137">
    <property type="term" value="P:DNA replication, removal of RNA primer"/>
    <property type="evidence" value="ECO:0007669"/>
    <property type="project" value="TreeGrafter"/>
</dbReference>
<evidence type="ECO:0000256" key="8">
    <source>
        <dbReference type="PROSITE-ProRule" id="PRU01319"/>
    </source>
</evidence>
<feature type="binding site" evidence="8">
    <location>
        <position position="22"/>
    </location>
    <ligand>
        <name>a divalent metal cation</name>
        <dbReference type="ChEBI" id="CHEBI:60240"/>
    </ligand>
</feature>
<dbReference type="InterPro" id="IPR036397">
    <property type="entry name" value="RNaseH_sf"/>
</dbReference>
<dbReference type="NCBIfam" id="TIGR00729">
    <property type="entry name" value="ribonuclease HII"/>
    <property type="match status" value="1"/>
</dbReference>
<evidence type="ECO:0000256" key="7">
    <source>
        <dbReference type="ARBA" id="ARBA00022801"/>
    </source>
</evidence>
<dbReference type="GO" id="GO:0006298">
    <property type="term" value="P:mismatch repair"/>
    <property type="evidence" value="ECO:0007669"/>
    <property type="project" value="TreeGrafter"/>
</dbReference>
<evidence type="ECO:0000256" key="4">
    <source>
        <dbReference type="ARBA" id="ARBA00022722"/>
    </source>
</evidence>
<dbReference type="SUPFAM" id="SSF53098">
    <property type="entry name" value="Ribonuclease H-like"/>
    <property type="match status" value="1"/>
</dbReference>
<dbReference type="InterPro" id="IPR004649">
    <property type="entry name" value="RNase_H2_suA"/>
</dbReference>
<evidence type="ECO:0000256" key="3">
    <source>
        <dbReference type="ARBA" id="ARBA00007058"/>
    </source>
</evidence>
<evidence type="ECO:0000256" key="1">
    <source>
        <dbReference type="ARBA" id="ARBA00000077"/>
    </source>
</evidence>
<feature type="domain" description="RNase H type-2" evidence="10">
    <location>
        <begin position="15"/>
        <end position="248"/>
    </location>
</feature>
<feature type="binding site" evidence="8">
    <location>
        <position position="130"/>
    </location>
    <ligand>
        <name>a divalent metal cation</name>
        <dbReference type="ChEBI" id="CHEBI:60240"/>
    </ligand>
</feature>
<dbReference type="PANTHER" id="PTHR10954:SF7">
    <property type="entry name" value="RIBONUCLEASE H2 SUBUNIT A"/>
    <property type="match status" value="1"/>
</dbReference>
<protein>
    <recommendedName>
        <fullName evidence="9">Ribonuclease</fullName>
        <ecNumber evidence="9">3.1.26.4</ecNumber>
    </recommendedName>
</protein>
<evidence type="ECO:0000259" key="10">
    <source>
        <dbReference type="PROSITE" id="PS51975"/>
    </source>
</evidence>
<evidence type="ECO:0000256" key="2">
    <source>
        <dbReference type="ARBA" id="ARBA00001946"/>
    </source>
</evidence>
<keyword evidence="6 8" id="KW-0255">Endonuclease</keyword>
<keyword evidence="7 8" id="KW-0378">Hydrolase</keyword>
<comment type="function">
    <text evidence="9">Endonuclease that specifically degrades the RNA of RNA-DNA hybrids.</text>
</comment>
<evidence type="ECO:0000313" key="11">
    <source>
        <dbReference type="EMBL" id="KAK4537555.1"/>
    </source>
</evidence>
<comment type="caution">
    <text evidence="11">The sequence shown here is derived from an EMBL/GenBank/DDBJ whole genome shotgun (WGS) entry which is preliminary data.</text>
</comment>
<dbReference type="Proteomes" id="UP001301350">
    <property type="component" value="Unassembled WGS sequence"/>
</dbReference>
<evidence type="ECO:0000256" key="5">
    <source>
        <dbReference type="ARBA" id="ARBA00022723"/>
    </source>
</evidence>
<dbReference type="FunFam" id="1.10.10.460:FF:000001">
    <property type="entry name" value="Ribonuclease"/>
    <property type="match status" value="1"/>
</dbReference>
<dbReference type="GO" id="GO:0004523">
    <property type="term" value="F:RNA-DNA hybrid ribonuclease activity"/>
    <property type="evidence" value="ECO:0007669"/>
    <property type="project" value="UniProtKB-UniRule"/>
</dbReference>
<keyword evidence="4 8" id="KW-0540">Nuclease</keyword>
<proteinExistence type="inferred from homology"/>
<organism evidence="11 12">
    <name type="scientific">Cyanidium caldarium</name>
    <name type="common">Red alga</name>
    <dbReference type="NCBI Taxonomy" id="2771"/>
    <lineage>
        <taxon>Eukaryota</taxon>
        <taxon>Rhodophyta</taxon>
        <taxon>Bangiophyceae</taxon>
        <taxon>Cyanidiales</taxon>
        <taxon>Cyanidiaceae</taxon>
        <taxon>Cyanidium</taxon>
    </lineage>
</organism>
<dbReference type="PANTHER" id="PTHR10954">
    <property type="entry name" value="RIBONUCLEASE H2 SUBUNIT A"/>
    <property type="match status" value="1"/>
</dbReference>
<keyword evidence="5 8" id="KW-0479">Metal-binding</keyword>
<dbReference type="Pfam" id="PF01351">
    <property type="entry name" value="RNase_HII"/>
    <property type="match status" value="1"/>
</dbReference>
<dbReference type="PROSITE" id="PS51975">
    <property type="entry name" value="RNASE_H_2"/>
    <property type="match status" value="1"/>
</dbReference>
<dbReference type="EMBL" id="JANCYW010000013">
    <property type="protein sequence ID" value="KAK4537555.1"/>
    <property type="molecule type" value="Genomic_DNA"/>
</dbReference>
<dbReference type="InterPro" id="IPR001352">
    <property type="entry name" value="RNase_HII/HIII"/>
</dbReference>
<dbReference type="Gene3D" id="1.10.10.460">
    <property type="entry name" value="Ribonuclease hii. Domain 2"/>
    <property type="match status" value="1"/>
</dbReference>
<keyword evidence="12" id="KW-1185">Reference proteome</keyword>
<sequence>MPPQERWEKRARVREWAIGIDEAGRGPVLGPLVYAACACPAGCEGTRIPSGVTDSKQLSAAQRETLYGQLRRRPPDQLATWTVVISPQEISAKMLAPRKINLNTISHDAALRLVAQAIDAGYFITEAYVDTVGGAAEYERKFRERFPSLRRVVVQAKADSAFALVSAASIVAKVTRDRQLRAWAMPRGIQDGDAGRACGPAVDWGSGYPSDPDTQQWLARNVHPVFGYPPLVRFSWSTCEERLRRHAVKVTWAVSEGEQLKPAKADSILHFFLRKEQGTSRKRPGWCLRRLGMTRE</sequence>
<accession>A0AAV9IZR5</accession>
<dbReference type="InterPro" id="IPR023160">
    <property type="entry name" value="RNase_HII_hlx-loop-hlx_cap_dom"/>
</dbReference>
<dbReference type="InterPro" id="IPR012337">
    <property type="entry name" value="RNaseH-like_sf"/>
</dbReference>
<dbReference type="GO" id="GO:0046872">
    <property type="term" value="F:metal ion binding"/>
    <property type="evidence" value="ECO:0007669"/>
    <property type="project" value="UniProtKB-KW"/>
</dbReference>
<dbReference type="GO" id="GO:0003723">
    <property type="term" value="F:RNA binding"/>
    <property type="evidence" value="ECO:0007669"/>
    <property type="project" value="UniProtKB-UniRule"/>
</dbReference>
<comment type="catalytic activity">
    <reaction evidence="1 8 9">
        <text>Endonucleolytic cleavage to 5'-phosphomonoester.</text>
        <dbReference type="EC" id="3.1.26.4"/>
    </reaction>
</comment>
<evidence type="ECO:0000256" key="6">
    <source>
        <dbReference type="ARBA" id="ARBA00022759"/>
    </source>
</evidence>
<evidence type="ECO:0000256" key="9">
    <source>
        <dbReference type="RuleBase" id="RU003515"/>
    </source>
</evidence>
<comment type="cofactor">
    <cofactor evidence="8">
        <name>Mn(2+)</name>
        <dbReference type="ChEBI" id="CHEBI:29035"/>
    </cofactor>
    <cofactor evidence="8">
        <name>Mg(2+)</name>
        <dbReference type="ChEBI" id="CHEBI:18420"/>
    </cofactor>
    <text evidence="8">Manganese or magnesium. Binds 1 divalent metal ion per monomer in the absence of substrate. May bind a second metal ion after substrate binding.</text>
</comment>
<evidence type="ECO:0000313" key="12">
    <source>
        <dbReference type="Proteomes" id="UP001301350"/>
    </source>
</evidence>
<dbReference type="CDD" id="cd07181">
    <property type="entry name" value="RNase_HII_eukaryota_like"/>
    <property type="match status" value="1"/>
</dbReference>
<dbReference type="AlphaFoldDB" id="A0AAV9IZR5"/>
<comment type="similarity">
    <text evidence="3">Belongs to the RNase HII family. Eukaryotic subfamily.</text>
</comment>
<dbReference type="InterPro" id="IPR024567">
    <property type="entry name" value="RNase_HII/HIII_dom"/>
</dbReference>
<feature type="binding site" evidence="8">
    <location>
        <position position="21"/>
    </location>
    <ligand>
        <name>a divalent metal cation</name>
        <dbReference type="ChEBI" id="CHEBI:60240"/>
    </ligand>
</feature>
<gene>
    <name evidence="11" type="ORF">CDCA_CDCA13G3580</name>
</gene>
<comment type="cofactor">
    <cofactor evidence="2">
        <name>Mg(2+)</name>
        <dbReference type="ChEBI" id="CHEBI:18420"/>
    </cofactor>
</comment>
<dbReference type="Gene3D" id="3.30.420.10">
    <property type="entry name" value="Ribonuclease H-like superfamily/Ribonuclease H"/>
    <property type="match status" value="1"/>
</dbReference>
<dbReference type="GO" id="GO:0032299">
    <property type="term" value="C:ribonuclease H2 complex"/>
    <property type="evidence" value="ECO:0007669"/>
    <property type="project" value="TreeGrafter"/>
</dbReference>
<reference evidence="11 12" key="1">
    <citation type="submission" date="2022-07" db="EMBL/GenBank/DDBJ databases">
        <title>Genome-wide signatures of adaptation to extreme environments.</title>
        <authorList>
            <person name="Cho C.H."/>
            <person name="Yoon H.S."/>
        </authorList>
    </citation>
    <scope>NUCLEOTIDE SEQUENCE [LARGE SCALE GENOMIC DNA]</scope>
    <source>
        <strain evidence="11 12">DBV 063 E5</strain>
    </source>
</reference>